<keyword evidence="4" id="KW-1185">Reference proteome</keyword>
<dbReference type="Proteomes" id="UP001066276">
    <property type="component" value="Chromosome 7"/>
</dbReference>
<reference evidence="3" key="1">
    <citation type="journal article" date="2022" name="bioRxiv">
        <title>Sequencing and chromosome-scale assembly of the giantPleurodeles waltlgenome.</title>
        <authorList>
            <person name="Brown T."/>
            <person name="Elewa A."/>
            <person name="Iarovenko S."/>
            <person name="Subramanian E."/>
            <person name="Araus A.J."/>
            <person name="Petzold A."/>
            <person name="Susuki M."/>
            <person name="Suzuki K.-i.T."/>
            <person name="Hayashi T."/>
            <person name="Toyoda A."/>
            <person name="Oliveira C."/>
            <person name="Osipova E."/>
            <person name="Leigh N.D."/>
            <person name="Simon A."/>
            <person name="Yun M.H."/>
        </authorList>
    </citation>
    <scope>NUCLEOTIDE SEQUENCE</scope>
    <source>
        <strain evidence="3">20211129_DDA</strain>
        <tissue evidence="3">Liver</tissue>
    </source>
</reference>
<feature type="transmembrane region" description="Helical" evidence="2">
    <location>
        <begin position="6"/>
        <end position="26"/>
    </location>
</feature>
<sequence length="125" mass="13419">MSRPVVCVRPFTVLLPGGICIAYCAFLRQLRFRMALYSVQGAPERGPPSVPQTPGLAAAPRRSPLSPWIQHQVATTPGNPRTPSGGHPAGPQGFLCYLLFRSVRCSPHQLVSVNPEPLLAAPQAL</sequence>
<keyword evidence="2" id="KW-0812">Transmembrane</keyword>
<keyword evidence="2" id="KW-1133">Transmembrane helix</keyword>
<organism evidence="3 4">
    <name type="scientific">Pleurodeles waltl</name>
    <name type="common">Iberian ribbed newt</name>
    <dbReference type="NCBI Taxonomy" id="8319"/>
    <lineage>
        <taxon>Eukaryota</taxon>
        <taxon>Metazoa</taxon>
        <taxon>Chordata</taxon>
        <taxon>Craniata</taxon>
        <taxon>Vertebrata</taxon>
        <taxon>Euteleostomi</taxon>
        <taxon>Amphibia</taxon>
        <taxon>Batrachia</taxon>
        <taxon>Caudata</taxon>
        <taxon>Salamandroidea</taxon>
        <taxon>Salamandridae</taxon>
        <taxon>Pleurodelinae</taxon>
        <taxon>Pleurodeles</taxon>
    </lineage>
</organism>
<comment type="caution">
    <text evidence="3">The sequence shown here is derived from an EMBL/GenBank/DDBJ whole genome shotgun (WGS) entry which is preliminary data.</text>
</comment>
<gene>
    <name evidence="3" type="ORF">NDU88_005195</name>
</gene>
<evidence type="ECO:0000313" key="4">
    <source>
        <dbReference type="Proteomes" id="UP001066276"/>
    </source>
</evidence>
<evidence type="ECO:0000256" key="2">
    <source>
        <dbReference type="SAM" id="Phobius"/>
    </source>
</evidence>
<evidence type="ECO:0000256" key="1">
    <source>
        <dbReference type="SAM" id="MobiDB-lite"/>
    </source>
</evidence>
<proteinExistence type="predicted"/>
<dbReference type="EMBL" id="JANPWB010000011">
    <property type="protein sequence ID" value="KAJ1126789.1"/>
    <property type="molecule type" value="Genomic_DNA"/>
</dbReference>
<feature type="region of interest" description="Disordered" evidence="1">
    <location>
        <begin position="42"/>
        <end position="62"/>
    </location>
</feature>
<evidence type="ECO:0000313" key="3">
    <source>
        <dbReference type="EMBL" id="KAJ1126789.1"/>
    </source>
</evidence>
<dbReference type="AlphaFoldDB" id="A0AAV7PHV5"/>
<accession>A0AAV7PHV5</accession>
<name>A0AAV7PHV5_PLEWA</name>
<keyword evidence="2" id="KW-0472">Membrane</keyword>
<protein>
    <submittedName>
        <fullName evidence="3">Uncharacterized protein</fullName>
    </submittedName>
</protein>